<comment type="caution">
    <text evidence="1">The sequence shown here is derived from an EMBL/GenBank/DDBJ whole genome shotgun (WGS) entry which is preliminary data.</text>
</comment>
<organism evidence="1 2">
    <name type="scientific">Streptosporangium algeriense</name>
    <dbReference type="NCBI Taxonomy" id="1682748"/>
    <lineage>
        <taxon>Bacteria</taxon>
        <taxon>Bacillati</taxon>
        <taxon>Actinomycetota</taxon>
        <taxon>Actinomycetes</taxon>
        <taxon>Streptosporangiales</taxon>
        <taxon>Streptosporangiaceae</taxon>
        <taxon>Streptosporangium</taxon>
    </lineage>
</organism>
<dbReference type="Pfam" id="PF13830">
    <property type="entry name" value="DUF4192"/>
    <property type="match status" value="1"/>
</dbReference>
<dbReference type="Proteomes" id="UP001597024">
    <property type="component" value="Unassembled WGS sequence"/>
</dbReference>
<reference evidence="2" key="1">
    <citation type="journal article" date="2019" name="Int. J. Syst. Evol. Microbiol.">
        <title>The Global Catalogue of Microorganisms (GCM) 10K type strain sequencing project: providing services to taxonomists for standard genome sequencing and annotation.</title>
        <authorList>
            <consortium name="The Broad Institute Genomics Platform"/>
            <consortium name="The Broad Institute Genome Sequencing Center for Infectious Disease"/>
            <person name="Wu L."/>
            <person name="Ma J."/>
        </authorList>
    </citation>
    <scope>NUCLEOTIDE SEQUENCE [LARGE SCALE GENOMIC DNA]</scope>
    <source>
        <strain evidence="2">CCUG 62974</strain>
    </source>
</reference>
<keyword evidence="2" id="KW-1185">Reference proteome</keyword>
<dbReference type="InterPro" id="IPR025447">
    <property type="entry name" value="DUF4192"/>
</dbReference>
<evidence type="ECO:0000313" key="2">
    <source>
        <dbReference type="Proteomes" id="UP001597024"/>
    </source>
</evidence>
<name>A0ABW3DY51_9ACTN</name>
<proteinExistence type="predicted"/>
<evidence type="ECO:0000313" key="1">
    <source>
        <dbReference type="EMBL" id="MFD0888760.1"/>
    </source>
</evidence>
<dbReference type="EMBL" id="JBHTHX010001479">
    <property type="protein sequence ID" value="MFD0888760.1"/>
    <property type="molecule type" value="Genomic_DNA"/>
</dbReference>
<gene>
    <name evidence="1" type="ORF">ACFQ08_29840</name>
</gene>
<protein>
    <submittedName>
        <fullName evidence="1">DUF4192 domain-containing protein</fullName>
    </submittedName>
</protein>
<accession>A0ABW3DY51</accession>
<sequence>MIADPSITGQTWFAEGHGCVRHALDRTADGGQVTEEEAAWLGVLLTVIPVRDITITLLDAYPADVLFRFWAHLTRLVETAYVPAPATLAAMAAYYNGDGALARIATDRALAADPGYRMAGLLQFALDHGLPPQTLGQINTPDLPEQLAEHVRQHAHVIRPVIHQLD</sequence>